<comment type="function">
    <text evidence="2 9">Removes 5-oxoproline from various penultimate amino acid residues except L-proline.</text>
</comment>
<dbReference type="Proteomes" id="UP000006175">
    <property type="component" value="Chromosome"/>
</dbReference>
<reference evidence="11 12" key="1">
    <citation type="journal article" date="2012" name="J. Bacteriol.">
        <title>Complete Genome Sequence of Desulfurococcus fermentans, a Hyperthermophilic Cellulolytic Crenarchaeon Isolated from a Freshwater Hot Spring in Kamchatka, Russia.</title>
        <authorList>
            <person name="Susanti D."/>
            <person name="Johnson E.F."/>
            <person name="Rodriguez J.R."/>
            <person name="Anderson I."/>
            <person name="Perevalova A.A."/>
            <person name="Kyrpides N."/>
            <person name="Lucas S."/>
            <person name="Han J."/>
            <person name="Lapidus A."/>
            <person name="Cheng J.F."/>
            <person name="Goodwin L."/>
            <person name="Pitluck S."/>
            <person name="Mavrommatis K."/>
            <person name="Peters L."/>
            <person name="Land M.L."/>
            <person name="Hauser L."/>
            <person name="Gopalan V."/>
            <person name="Chan P.P."/>
            <person name="Lowe T.M."/>
            <person name="Atomi H."/>
            <person name="Bonch-Osmolovskaya E.A."/>
            <person name="Woyke T."/>
            <person name="Mukhopadhyay B."/>
        </authorList>
    </citation>
    <scope>NUCLEOTIDE SEQUENCE [LARGE SCALE GENOMIC DNA]</scope>
    <source>
        <strain evidence="11 12">DSM 16532</strain>
    </source>
</reference>
<dbReference type="GO" id="GO:0016920">
    <property type="term" value="F:pyroglutamyl-peptidase activity"/>
    <property type="evidence" value="ECO:0007669"/>
    <property type="project" value="UniProtKB-UniRule"/>
</dbReference>
<dbReference type="SUPFAM" id="SSF53182">
    <property type="entry name" value="Pyrrolidone carboxyl peptidase (pyroglutamate aminopeptidase)"/>
    <property type="match status" value="1"/>
</dbReference>
<evidence type="ECO:0000256" key="3">
    <source>
        <dbReference type="ARBA" id="ARBA00004496"/>
    </source>
</evidence>
<dbReference type="RefSeq" id="WP_014768017.1">
    <property type="nucleotide sequence ID" value="NC_018001.1"/>
</dbReference>
<dbReference type="InterPro" id="IPR033694">
    <property type="entry name" value="PGPEP1_Cys_AS"/>
</dbReference>
<dbReference type="HOGENOM" id="CLU_043960_4_0_2"/>
<comment type="subcellular location">
    <subcellularLocation>
        <location evidence="3 9">Cytoplasm</location>
    </subcellularLocation>
</comment>
<evidence type="ECO:0000313" key="11">
    <source>
        <dbReference type="EMBL" id="AFL67123.1"/>
    </source>
</evidence>
<name>I3XT49_DESAM</name>
<evidence type="ECO:0000256" key="9">
    <source>
        <dbReference type="HAMAP-Rule" id="MF_00417"/>
    </source>
</evidence>
<dbReference type="PIRSF" id="PIRSF015592">
    <property type="entry name" value="Prld-crbxl_pptds"/>
    <property type="match status" value="1"/>
</dbReference>
<comment type="catalytic activity">
    <reaction evidence="1 9 10">
        <text>Release of an N-terminal pyroglutamyl group from a polypeptide, the second amino acid generally not being Pro.</text>
        <dbReference type="EC" id="3.4.19.3"/>
    </reaction>
</comment>
<keyword evidence="12" id="KW-1185">Reference proteome</keyword>
<dbReference type="CDD" id="cd00501">
    <property type="entry name" value="Peptidase_C15"/>
    <property type="match status" value="1"/>
</dbReference>
<dbReference type="InterPro" id="IPR029762">
    <property type="entry name" value="PGP-I_bact-type"/>
</dbReference>
<keyword evidence="5 9" id="KW-0963">Cytoplasm</keyword>
<keyword evidence="8 9" id="KW-0788">Thiol protease</keyword>
<evidence type="ECO:0000313" key="12">
    <source>
        <dbReference type="Proteomes" id="UP000006175"/>
    </source>
</evidence>
<organism evidence="11 12">
    <name type="scientific">Desulfurococcus amylolyticus DSM 16532</name>
    <dbReference type="NCBI Taxonomy" id="768672"/>
    <lineage>
        <taxon>Archaea</taxon>
        <taxon>Thermoproteota</taxon>
        <taxon>Thermoprotei</taxon>
        <taxon>Desulfurococcales</taxon>
        <taxon>Desulfurococcaceae</taxon>
        <taxon>Desulfurococcus</taxon>
    </lineage>
</organism>
<dbReference type="PRINTS" id="PR00706">
    <property type="entry name" value="PYROGLUPTASE"/>
</dbReference>
<dbReference type="PROSITE" id="PS01334">
    <property type="entry name" value="PYRASE_CYS"/>
    <property type="match status" value="1"/>
</dbReference>
<accession>I3XT49</accession>
<comment type="subunit">
    <text evidence="9">Homotetramer.</text>
</comment>
<dbReference type="Pfam" id="PF01470">
    <property type="entry name" value="Peptidase_C15"/>
    <property type="match status" value="1"/>
</dbReference>
<dbReference type="NCBIfam" id="TIGR00504">
    <property type="entry name" value="pyro_pdase"/>
    <property type="match status" value="1"/>
</dbReference>
<evidence type="ECO:0000256" key="1">
    <source>
        <dbReference type="ARBA" id="ARBA00001770"/>
    </source>
</evidence>
<dbReference type="HAMAP" id="MF_00417">
    <property type="entry name" value="Pyrrolid_peptidase"/>
    <property type="match status" value="1"/>
</dbReference>
<dbReference type="PANTHER" id="PTHR23402:SF1">
    <property type="entry name" value="PYROGLUTAMYL-PEPTIDASE I"/>
    <property type="match status" value="1"/>
</dbReference>
<evidence type="ECO:0000256" key="8">
    <source>
        <dbReference type="ARBA" id="ARBA00022807"/>
    </source>
</evidence>
<feature type="active site" evidence="9">
    <location>
        <position position="170"/>
    </location>
</feature>
<dbReference type="InterPro" id="IPR036440">
    <property type="entry name" value="Peptidase_C15-like_sf"/>
</dbReference>
<evidence type="ECO:0000256" key="10">
    <source>
        <dbReference type="PROSITE-ProRule" id="PRU10077"/>
    </source>
</evidence>
<comment type="similarity">
    <text evidence="4 9">Belongs to the peptidase C15 family.</text>
</comment>
<protein>
    <recommendedName>
        <fullName evidence="9">Pyrrolidone-carboxylate peptidase</fullName>
        <ecNumber evidence="9">3.4.19.3</ecNumber>
    </recommendedName>
    <alternativeName>
        <fullName evidence="9">5-oxoprolyl-peptidase</fullName>
    </alternativeName>
    <alternativeName>
        <fullName evidence="9">Pyroglutamyl-peptidase I</fullName>
        <shortName evidence="9">PGP-I</shortName>
        <shortName evidence="9">Pyrase</shortName>
    </alternativeName>
</protein>
<dbReference type="EMBL" id="CP003321">
    <property type="protein sequence ID" value="AFL67123.1"/>
    <property type="molecule type" value="Genomic_DNA"/>
</dbReference>
<sequence length="219" mass="24110">MSRTRILVTGFEPFADESINPSEIVVRRLTGSLERGDVELVTAILPVSFRRAKDSVKTLLREHKPEIAMALGLAPGTPCIRVERVALNLMDARIPDNDGVKPEDEPIEPGAPTAYLATIPVKKIVRKLTEEGIPAVVSNTAGTYVCNLVFYELLHHGYTYGYPLRAGFIHLPYLPEQAAKKEPHSVPPSMSLELMIKAVKVVIEYVVSGDTTGQKPRLE</sequence>
<keyword evidence="6 9" id="KW-0645">Protease</keyword>
<dbReference type="FunFam" id="3.40.630.20:FF:000001">
    <property type="entry name" value="Pyrrolidone-carboxylate peptidase"/>
    <property type="match status" value="1"/>
</dbReference>
<evidence type="ECO:0000256" key="5">
    <source>
        <dbReference type="ARBA" id="ARBA00022490"/>
    </source>
</evidence>
<dbReference type="NCBIfam" id="NF009676">
    <property type="entry name" value="PRK13197.1"/>
    <property type="match status" value="1"/>
</dbReference>
<evidence type="ECO:0000256" key="7">
    <source>
        <dbReference type="ARBA" id="ARBA00022801"/>
    </source>
</evidence>
<dbReference type="AlphaFoldDB" id="I3XT49"/>
<evidence type="ECO:0000256" key="4">
    <source>
        <dbReference type="ARBA" id="ARBA00006641"/>
    </source>
</evidence>
<evidence type="ECO:0000256" key="2">
    <source>
        <dbReference type="ARBA" id="ARBA00002280"/>
    </source>
</evidence>
<dbReference type="eggNOG" id="arCOG05850">
    <property type="taxonomic scope" value="Archaea"/>
</dbReference>
<keyword evidence="7 9" id="KW-0378">Hydrolase</keyword>
<dbReference type="GO" id="GO:0006508">
    <property type="term" value="P:proteolysis"/>
    <property type="evidence" value="ECO:0007669"/>
    <property type="project" value="UniProtKB-KW"/>
</dbReference>
<dbReference type="GeneID" id="13061650"/>
<dbReference type="PANTHER" id="PTHR23402">
    <property type="entry name" value="PROTEASE FAMILY C15 PYROGLUTAMYL-PEPTIDASE I-RELATED"/>
    <property type="match status" value="1"/>
</dbReference>
<gene>
    <name evidence="9" type="primary">pcp</name>
    <name evidence="11" type="ORF">Desfe_1254</name>
</gene>
<dbReference type="MEROPS" id="C15.001"/>
<dbReference type="OrthoDB" id="39672at2157"/>
<proteinExistence type="inferred from homology"/>
<dbReference type="KEGG" id="dfd:Desfe_1254"/>
<feature type="active site" evidence="9">
    <location>
        <position position="83"/>
    </location>
</feature>
<dbReference type="InterPro" id="IPR000816">
    <property type="entry name" value="Peptidase_C15"/>
</dbReference>
<dbReference type="Gene3D" id="3.40.630.20">
    <property type="entry name" value="Peptidase C15, pyroglutamyl peptidase I-like"/>
    <property type="match status" value="1"/>
</dbReference>
<dbReference type="GO" id="GO:0005829">
    <property type="term" value="C:cytosol"/>
    <property type="evidence" value="ECO:0007669"/>
    <property type="project" value="InterPro"/>
</dbReference>
<evidence type="ECO:0000256" key="6">
    <source>
        <dbReference type="ARBA" id="ARBA00022670"/>
    </source>
</evidence>
<dbReference type="EC" id="3.4.19.3" evidence="9"/>
<dbReference type="InterPro" id="IPR016125">
    <property type="entry name" value="Peptidase_C15-like"/>
</dbReference>
<feature type="active site" evidence="9 10">
    <location>
        <position position="146"/>
    </location>
</feature>